<dbReference type="NCBIfam" id="TIGR02326">
    <property type="entry name" value="transamin_PhnW"/>
    <property type="match status" value="1"/>
</dbReference>
<dbReference type="HAMAP" id="MF_01376">
    <property type="entry name" value="PhnW_aminotrans_5"/>
    <property type="match status" value="1"/>
</dbReference>
<dbReference type="EC" id="2.6.1.37" evidence="6"/>
<dbReference type="Pfam" id="PF00266">
    <property type="entry name" value="Aminotran_5"/>
    <property type="match status" value="1"/>
</dbReference>
<keyword evidence="5 10" id="KW-0670">Pyruvate</keyword>
<dbReference type="NCBIfam" id="TIGR03301">
    <property type="entry name" value="PhnW-AepZ"/>
    <property type="match status" value="1"/>
</dbReference>
<dbReference type="SUPFAM" id="SSF53383">
    <property type="entry name" value="PLP-dependent transferases"/>
    <property type="match status" value="1"/>
</dbReference>
<dbReference type="PANTHER" id="PTHR42778:SF1">
    <property type="entry name" value="2-AMINOETHYLPHOSPHONATE--PYRUVATE TRANSAMINASE"/>
    <property type="match status" value="1"/>
</dbReference>
<dbReference type="InterPro" id="IPR015422">
    <property type="entry name" value="PyrdxlP-dep_Trfase_small"/>
</dbReference>
<name>A0A3B0S6K1_9ZZZZ</name>
<evidence type="ECO:0000259" key="9">
    <source>
        <dbReference type="Pfam" id="PF00266"/>
    </source>
</evidence>
<organism evidence="10">
    <name type="scientific">hydrothermal vent metagenome</name>
    <dbReference type="NCBI Taxonomy" id="652676"/>
    <lineage>
        <taxon>unclassified sequences</taxon>
        <taxon>metagenomes</taxon>
        <taxon>ecological metagenomes</taxon>
    </lineage>
</organism>
<dbReference type="InterPro" id="IPR015424">
    <property type="entry name" value="PyrdxlP-dep_Trfase"/>
</dbReference>
<dbReference type="AlphaFoldDB" id="A0A3B0S6K1"/>
<dbReference type="Gene3D" id="3.40.640.10">
    <property type="entry name" value="Type I PLP-dependent aspartate aminotransferase-like (Major domain)"/>
    <property type="match status" value="1"/>
</dbReference>
<dbReference type="Gene3D" id="3.90.1150.10">
    <property type="entry name" value="Aspartate Aminotransferase, domain 1"/>
    <property type="match status" value="1"/>
</dbReference>
<dbReference type="PANTHER" id="PTHR42778">
    <property type="entry name" value="2-AMINOETHYLPHOSPHONATE--PYRUVATE TRANSAMINASE"/>
    <property type="match status" value="1"/>
</dbReference>
<accession>A0A3B0S6K1</accession>
<evidence type="ECO:0000256" key="7">
    <source>
        <dbReference type="ARBA" id="ARBA00049460"/>
    </source>
</evidence>
<gene>
    <name evidence="10" type="ORF">MNBD_ALPHA08-739</name>
</gene>
<dbReference type="InterPro" id="IPR012703">
    <property type="entry name" value="NH2EtPonate_pyrv_transaminase"/>
</dbReference>
<reference evidence="10" key="1">
    <citation type="submission" date="2018-06" db="EMBL/GenBank/DDBJ databases">
        <authorList>
            <person name="Zhirakovskaya E."/>
        </authorList>
    </citation>
    <scope>NUCLEOTIDE SEQUENCE</scope>
</reference>
<dbReference type="GO" id="GO:0019700">
    <property type="term" value="P:organic phosphonate catabolic process"/>
    <property type="evidence" value="ECO:0007669"/>
    <property type="project" value="InterPro"/>
</dbReference>
<evidence type="ECO:0000256" key="1">
    <source>
        <dbReference type="ARBA" id="ARBA00001933"/>
    </source>
</evidence>
<keyword evidence="3 10" id="KW-0808">Transferase</keyword>
<dbReference type="GO" id="GO:0047304">
    <property type="term" value="F:2-aminoethylphosphonate-pyruvate transaminase activity"/>
    <property type="evidence" value="ECO:0007669"/>
    <property type="project" value="UniProtKB-EC"/>
</dbReference>
<dbReference type="EMBL" id="UOEC01000132">
    <property type="protein sequence ID" value="VAV96466.1"/>
    <property type="molecule type" value="Genomic_DNA"/>
</dbReference>
<feature type="region of interest" description="Disordered" evidence="8">
    <location>
        <begin position="1"/>
        <end position="22"/>
    </location>
</feature>
<evidence type="ECO:0000256" key="2">
    <source>
        <dbReference type="ARBA" id="ARBA00022576"/>
    </source>
</evidence>
<dbReference type="InterPro" id="IPR000192">
    <property type="entry name" value="Aminotrans_V_dom"/>
</dbReference>
<sequence length="395" mass="43607">MLRKATQKKPPQYVSFDGPDGQEDMPFLLTPGPLTTSSTVKLAMLADWGSRDIEFRQLIANIARQLLKIAGAGNEYECVLMQGSGTFAVEAALGSFCATGRKKKTLVIINGAYGHRAVKILGHLKRPCQILEFDEETPVDAATVDATLRDNKDIELVFIVHCETTTGVMNPLEDICKVCKDHGKTVYVDAMSSFGAVPIDMKKLDIDVLVSSANKCIEGVPGFGYVLCRRDLLKASQGKSHSVSLDLYDQWKAMEKTAQFRFTPPTHALIAFNQALIEHEDEGGTKARGKRYQRNCATLLKGMRKLGFQTLLGDDISGPIIQTFLSPADPRFDFDTFYEALRAHGFAIYPGKLTKRDSFRIGTIGKLDANVFERLLKAINLVLQDMGVTSNSPYK</sequence>
<dbReference type="InterPro" id="IPR024169">
    <property type="entry name" value="SP_NH2Trfase/AEP_transaminase"/>
</dbReference>
<dbReference type="PIRSF" id="PIRSF000524">
    <property type="entry name" value="SPT"/>
    <property type="match status" value="1"/>
</dbReference>
<proteinExistence type="inferred from homology"/>
<feature type="domain" description="Aminotransferase class V" evidence="9">
    <location>
        <begin position="53"/>
        <end position="314"/>
    </location>
</feature>
<evidence type="ECO:0000256" key="8">
    <source>
        <dbReference type="SAM" id="MobiDB-lite"/>
    </source>
</evidence>
<keyword evidence="4" id="KW-0663">Pyridoxal phosphate</keyword>
<dbReference type="NCBIfam" id="NF010006">
    <property type="entry name" value="PRK13479.1"/>
    <property type="match status" value="1"/>
</dbReference>
<comment type="cofactor">
    <cofactor evidence="1">
        <name>pyridoxal 5'-phosphate</name>
        <dbReference type="ChEBI" id="CHEBI:597326"/>
    </cofactor>
</comment>
<evidence type="ECO:0000256" key="3">
    <source>
        <dbReference type="ARBA" id="ARBA00022679"/>
    </source>
</evidence>
<keyword evidence="2 10" id="KW-0032">Aminotransferase</keyword>
<comment type="catalytic activity">
    <reaction evidence="7">
        <text>(2-aminoethyl)phosphonate + pyruvate = phosphonoacetaldehyde + L-alanine</text>
        <dbReference type="Rhea" id="RHEA:17021"/>
        <dbReference type="ChEBI" id="CHEBI:15361"/>
        <dbReference type="ChEBI" id="CHEBI:57418"/>
        <dbReference type="ChEBI" id="CHEBI:57972"/>
        <dbReference type="ChEBI" id="CHEBI:58383"/>
        <dbReference type="EC" id="2.6.1.37"/>
    </reaction>
</comment>
<protein>
    <recommendedName>
        <fullName evidence="6">2-aminoethylphosphonate--pyruvate transaminase</fullName>
        <ecNumber evidence="6">2.6.1.37</ecNumber>
    </recommendedName>
</protein>
<dbReference type="InterPro" id="IPR015421">
    <property type="entry name" value="PyrdxlP-dep_Trfase_major"/>
</dbReference>
<evidence type="ECO:0000256" key="4">
    <source>
        <dbReference type="ARBA" id="ARBA00022898"/>
    </source>
</evidence>
<evidence type="ECO:0000256" key="5">
    <source>
        <dbReference type="ARBA" id="ARBA00023317"/>
    </source>
</evidence>
<evidence type="ECO:0000256" key="6">
    <source>
        <dbReference type="ARBA" id="ARBA00044521"/>
    </source>
</evidence>
<evidence type="ECO:0000313" key="10">
    <source>
        <dbReference type="EMBL" id="VAV96466.1"/>
    </source>
</evidence>